<keyword evidence="3 9" id="KW-0560">Oxidoreductase</keyword>
<evidence type="ECO:0000313" key="14">
    <source>
        <dbReference type="Proteomes" id="UP000000249"/>
    </source>
</evidence>
<dbReference type="SUPFAM" id="SSF51316">
    <property type="entry name" value="Mss4-like"/>
    <property type="match status" value="1"/>
</dbReference>
<comment type="catalytic activity">
    <reaction evidence="8 10">
        <text>[thioredoxin]-disulfide + L-methionine + H2O = L-methionine (S)-S-oxide + [thioredoxin]-dithiol</text>
        <dbReference type="Rhea" id="RHEA:19993"/>
        <dbReference type="Rhea" id="RHEA-COMP:10698"/>
        <dbReference type="Rhea" id="RHEA-COMP:10700"/>
        <dbReference type="ChEBI" id="CHEBI:15377"/>
        <dbReference type="ChEBI" id="CHEBI:29950"/>
        <dbReference type="ChEBI" id="CHEBI:50058"/>
        <dbReference type="ChEBI" id="CHEBI:57844"/>
        <dbReference type="ChEBI" id="CHEBI:58772"/>
        <dbReference type="EC" id="1.8.4.11"/>
    </reaction>
</comment>
<dbReference type="Gene3D" id="2.170.150.20">
    <property type="entry name" value="Peptide methionine sulfoxide reductase"/>
    <property type="match status" value="1"/>
</dbReference>
<dbReference type="FunFam" id="2.170.150.20:FF:000003">
    <property type="entry name" value="Peptide methionine sulfoxide reductase MsrB"/>
    <property type="match status" value="1"/>
</dbReference>
<dbReference type="OrthoDB" id="4174719at2"/>
<dbReference type="GO" id="GO:0006979">
    <property type="term" value="P:response to oxidative stress"/>
    <property type="evidence" value="ECO:0007669"/>
    <property type="project" value="InterPro"/>
</dbReference>
<feature type="signal peptide" evidence="11">
    <location>
        <begin position="1"/>
        <end position="41"/>
    </location>
</feature>
<dbReference type="PANTHER" id="PTHR10173">
    <property type="entry name" value="METHIONINE SULFOXIDE REDUCTASE"/>
    <property type="match status" value="1"/>
</dbReference>
<dbReference type="PATRIC" id="fig|345073.21.peg.3433"/>
<feature type="active site" evidence="10">
    <location>
        <position position="64"/>
    </location>
</feature>
<feature type="chain" id="PRO_5030008044" description="Multifunctional fusion protein" evidence="11">
    <location>
        <begin position="42"/>
        <end position="394"/>
    </location>
</feature>
<dbReference type="Pfam" id="PF01641">
    <property type="entry name" value="SelR"/>
    <property type="match status" value="1"/>
</dbReference>
<dbReference type="InterPro" id="IPR036509">
    <property type="entry name" value="Met_Sox_Rdtase_MsrA_sf"/>
</dbReference>
<evidence type="ECO:0000256" key="9">
    <source>
        <dbReference type="HAMAP-Rule" id="MF_01400"/>
    </source>
</evidence>
<feature type="active site" description="Nucleophile" evidence="9">
    <location>
        <position position="367"/>
    </location>
</feature>
<comment type="similarity">
    <text evidence="9">Belongs to the MsrB Met sulfoxide reductase family.</text>
</comment>
<evidence type="ECO:0000256" key="2">
    <source>
        <dbReference type="ARBA" id="ARBA00011017"/>
    </source>
</evidence>
<evidence type="ECO:0000256" key="7">
    <source>
        <dbReference type="ARBA" id="ARBA00048488"/>
    </source>
</evidence>
<comment type="catalytic activity">
    <reaction evidence="7 9">
        <text>L-methionyl-[protein] + [thioredoxin]-disulfide + H2O = L-methionyl-(R)-S-oxide-[protein] + [thioredoxin]-dithiol</text>
        <dbReference type="Rhea" id="RHEA:24164"/>
        <dbReference type="Rhea" id="RHEA-COMP:10698"/>
        <dbReference type="Rhea" id="RHEA-COMP:10700"/>
        <dbReference type="Rhea" id="RHEA-COMP:12313"/>
        <dbReference type="Rhea" id="RHEA-COMP:12314"/>
        <dbReference type="ChEBI" id="CHEBI:15377"/>
        <dbReference type="ChEBI" id="CHEBI:16044"/>
        <dbReference type="ChEBI" id="CHEBI:29950"/>
        <dbReference type="ChEBI" id="CHEBI:45764"/>
        <dbReference type="ChEBI" id="CHEBI:50058"/>
        <dbReference type="EC" id="1.8.4.12"/>
    </reaction>
</comment>
<evidence type="ECO:0000256" key="11">
    <source>
        <dbReference type="SAM" id="SignalP"/>
    </source>
</evidence>
<dbReference type="eggNOG" id="COG0225">
    <property type="taxonomic scope" value="Bacteria"/>
</dbReference>
<dbReference type="eggNOG" id="COG0229">
    <property type="taxonomic scope" value="Bacteria"/>
</dbReference>
<sequence>MPFFFYNFVKNQKEMLMKRLFTWGAPLFALLALTLSLFSQADTKPSTIDSTSANYQQATLAGGCFWCTESDMEKLPGVVDVISGYAGGDVDNPTYKQVSSGKTGHIEVIQVTFDPKIVTYEQVLDQFFRHIDPTDDQGSFVDRGEQYRPAIFYHNAEQLEVAKRFMMEIDQLGIFKKPLKTELIEFKKFWPAEDYHQDYYKKNKVRYNYYRYASGRDQYLDEIFGADRNTNPKTLRQWIDEKNGQANVKAYVRPSDDQIRAKLTSLQYKVTQRDGTERPFDNEYWDNKEEGIYVDIVSGEPLFSSTDKYDSKTGWPSFTKPIDTSYIVTKDDNSLFYTRTEVRSRFADSHLGHVFNDGPAPTGLRYCMNSAAMRFIPKQEMATQGYGEYLALFK</sequence>
<dbReference type="InterPro" id="IPR028427">
    <property type="entry name" value="Met_Sox_Rdtase_MsrB"/>
</dbReference>
<dbReference type="EC" id="1.8.4.12" evidence="9"/>
<dbReference type="Proteomes" id="UP000000249">
    <property type="component" value="Chromosome 2"/>
</dbReference>
<dbReference type="KEGG" id="vcr:VC395_A0700"/>
<dbReference type="HAMAP" id="MF_01401">
    <property type="entry name" value="MsrA"/>
    <property type="match status" value="1"/>
</dbReference>
<proteinExistence type="inferred from homology"/>
<evidence type="ECO:0000256" key="3">
    <source>
        <dbReference type="ARBA" id="ARBA00023002"/>
    </source>
</evidence>
<dbReference type="NCBIfam" id="TIGR00357">
    <property type="entry name" value="peptide-methionine (R)-S-oxide reductase MsrB"/>
    <property type="match status" value="1"/>
</dbReference>
<evidence type="ECO:0000259" key="12">
    <source>
        <dbReference type="PROSITE" id="PS51790"/>
    </source>
</evidence>
<dbReference type="Gene3D" id="3.30.1060.10">
    <property type="entry name" value="Peptide methionine sulphoxide reductase MsrA"/>
    <property type="match status" value="1"/>
</dbReference>
<protein>
    <recommendedName>
        <fullName evidence="9 10">Multifunctional fusion protein</fullName>
    </recommendedName>
    <domain>
        <recommendedName>
            <fullName evidence="10">Peptide methionine sulfoxide reductase MsrA</fullName>
            <shortName evidence="10">Protein-methionine-S-oxide reductase</shortName>
            <ecNumber evidence="10">1.8.4.11</ecNumber>
        </recommendedName>
        <alternativeName>
            <fullName evidence="10">Peptide-methionine (S)-S-oxide reductase</fullName>
            <shortName evidence="10">Peptide Met(O) reductase</shortName>
        </alternativeName>
    </domain>
    <domain>
        <recommendedName>
            <fullName evidence="9">Peptide methionine sulfoxide reductase MsrB</fullName>
            <ecNumber evidence="9">1.8.4.12</ecNumber>
        </recommendedName>
        <alternativeName>
            <fullName evidence="9">Peptide-methionine (R)-S-oxide reductase</fullName>
        </alternativeName>
    </domain>
</protein>
<dbReference type="AlphaFoldDB" id="A0A0H3AE36"/>
<comment type="similarity">
    <text evidence="10">Belongs to the MsrA Met sulfoxide reductase family.</text>
</comment>
<evidence type="ECO:0000256" key="1">
    <source>
        <dbReference type="ARBA" id="ARBA00008076"/>
    </source>
</evidence>
<dbReference type="EC" id="1.8.4.11" evidence="10"/>
<dbReference type="Pfam" id="PF01625">
    <property type="entry name" value="PMSR"/>
    <property type="match status" value="1"/>
</dbReference>
<accession>A0A0H3AE36</accession>
<dbReference type="GO" id="GO:0005737">
    <property type="term" value="C:cytoplasm"/>
    <property type="evidence" value="ECO:0007669"/>
    <property type="project" value="TreeGrafter"/>
</dbReference>
<comment type="catalytic activity">
    <reaction evidence="6 10">
        <text>L-methionyl-[protein] + [thioredoxin]-disulfide + H2O = L-methionyl-(S)-S-oxide-[protein] + [thioredoxin]-dithiol</text>
        <dbReference type="Rhea" id="RHEA:14217"/>
        <dbReference type="Rhea" id="RHEA-COMP:10698"/>
        <dbReference type="Rhea" id="RHEA-COMP:10700"/>
        <dbReference type="Rhea" id="RHEA-COMP:12313"/>
        <dbReference type="Rhea" id="RHEA-COMP:12315"/>
        <dbReference type="ChEBI" id="CHEBI:15377"/>
        <dbReference type="ChEBI" id="CHEBI:16044"/>
        <dbReference type="ChEBI" id="CHEBI:29950"/>
        <dbReference type="ChEBI" id="CHEBI:44120"/>
        <dbReference type="ChEBI" id="CHEBI:50058"/>
        <dbReference type="EC" id="1.8.4.11"/>
    </reaction>
</comment>
<dbReference type="KEGG" id="vco:VC0395_0557"/>
<name>A0A0H3AE36_VIBC3</name>
<evidence type="ECO:0000256" key="4">
    <source>
        <dbReference type="ARBA" id="ARBA00023268"/>
    </source>
</evidence>
<dbReference type="PANTHER" id="PTHR10173:SF59">
    <property type="entry name" value="PEPTIDE METHIONINE SULFOXIDE REDUCTASE MSRA_MSRB"/>
    <property type="match status" value="1"/>
</dbReference>
<evidence type="ECO:0000256" key="6">
    <source>
        <dbReference type="ARBA" id="ARBA00047806"/>
    </source>
</evidence>
<dbReference type="GO" id="GO:0008113">
    <property type="term" value="F:peptide-methionine (S)-S-oxide reductase activity"/>
    <property type="evidence" value="ECO:0007669"/>
    <property type="project" value="UniProtKB-UniRule"/>
</dbReference>
<keyword evidence="4" id="KW-0511">Multifunctional enzyme</keyword>
<evidence type="ECO:0000256" key="8">
    <source>
        <dbReference type="ARBA" id="ARBA00048782"/>
    </source>
</evidence>
<gene>
    <name evidence="9" type="primary">msrB</name>
    <name evidence="10" type="synonym">msrA</name>
    <name evidence="13" type="ordered locus">VC0395_0557</name>
</gene>
<dbReference type="PROSITE" id="PS51790">
    <property type="entry name" value="MSRB"/>
    <property type="match status" value="1"/>
</dbReference>
<comment type="function">
    <text evidence="5 10">Has an important function as a repair enzyme for proteins that have been inactivated by oxidation. Catalyzes the reversible oxidation-reduction of methionine sulfoxide in proteins to methionine.</text>
</comment>
<dbReference type="InterPro" id="IPR002569">
    <property type="entry name" value="Met_Sox_Rdtase_MsrA_dom"/>
</dbReference>
<dbReference type="HAMAP" id="MF_01400">
    <property type="entry name" value="MsrB"/>
    <property type="match status" value="1"/>
</dbReference>
<comment type="similarity">
    <text evidence="1">In the C-terminal section; belongs to the MsrB Met sulfoxide reductase family.</text>
</comment>
<comment type="caution">
    <text evidence="9">Lacks conserved residue(s) required for the propagation of feature annotation.</text>
</comment>
<keyword evidence="11" id="KW-0732">Signal</keyword>
<dbReference type="NCBIfam" id="TIGR00401">
    <property type="entry name" value="msrA"/>
    <property type="match status" value="1"/>
</dbReference>
<organism evidence="13 14">
    <name type="scientific">Vibrio cholerae serotype O1 (strain ATCC 39541 / Classical Ogawa 395 / O395)</name>
    <dbReference type="NCBI Taxonomy" id="345073"/>
    <lineage>
        <taxon>Bacteria</taxon>
        <taxon>Pseudomonadati</taxon>
        <taxon>Pseudomonadota</taxon>
        <taxon>Gammaproteobacteria</taxon>
        <taxon>Vibrionales</taxon>
        <taxon>Vibrionaceae</taxon>
        <taxon>Vibrio</taxon>
    </lineage>
</organism>
<dbReference type="GO" id="GO:0030091">
    <property type="term" value="P:protein repair"/>
    <property type="evidence" value="ECO:0007669"/>
    <property type="project" value="InterPro"/>
</dbReference>
<dbReference type="EMBL" id="CP000626">
    <property type="protein sequence ID" value="ABQ18606.1"/>
    <property type="molecule type" value="Genomic_DNA"/>
</dbReference>
<comment type="similarity">
    <text evidence="2">In the N-terminal section; belongs to the MsrA Met sulfoxide reductase family.</text>
</comment>
<dbReference type="InterPro" id="IPR002579">
    <property type="entry name" value="Met_Sox_Rdtase_MsrB_dom"/>
</dbReference>
<dbReference type="InterPro" id="IPR011057">
    <property type="entry name" value="Mss4-like_sf"/>
</dbReference>
<evidence type="ECO:0000256" key="10">
    <source>
        <dbReference type="HAMAP-Rule" id="MF_01401"/>
    </source>
</evidence>
<evidence type="ECO:0000256" key="5">
    <source>
        <dbReference type="ARBA" id="ARBA00024679"/>
    </source>
</evidence>
<dbReference type="FunFam" id="3.30.1060.10:FF:000003">
    <property type="entry name" value="Peptide methionine sulfoxide reductase MsrA"/>
    <property type="match status" value="1"/>
</dbReference>
<reference evidence="13 14" key="1">
    <citation type="submission" date="2007-03" db="EMBL/GenBank/DDBJ databases">
        <authorList>
            <person name="Heidelberg J."/>
        </authorList>
    </citation>
    <scope>NUCLEOTIDE SEQUENCE [LARGE SCALE GENOMIC DNA]</scope>
    <source>
        <strain evidence="14">ATCC 39541 / Classical Ogawa 395 / O395</strain>
    </source>
</reference>
<evidence type="ECO:0000313" key="13">
    <source>
        <dbReference type="EMBL" id="ABQ18606.1"/>
    </source>
</evidence>
<feature type="domain" description="MsrB" evidence="12">
    <location>
        <begin position="256"/>
        <end position="378"/>
    </location>
</feature>
<dbReference type="SUPFAM" id="SSF55068">
    <property type="entry name" value="Peptide methionine sulfoxide reductase"/>
    <property type="match status" value="1"/>
</dbReference>
<dbReference type="GO" id="GO:0033743">
    <property type="term" value="F:peptide-methionine (R)-S-oxide reductase activity"/>
    <property type="evidence" value="ECO:0007669"/>
    <property type="project" value="UniProtKB-UniRule"/>
</dbReference>